<feature type="transmembrane region" description="Helical" evidence="5">
    <location>
        <begin position="740"/>
        <end position="760"/>
    </location>
</feature>
<comment type="subcellular location">
    <subcellularLocation>
        <location evidence="1">Cell membrane</location>
    </subcellularLocation>
</comment>
<dbReference type="SUPFAM" id="SSF54862">
    <property type="entry name" value="4Fe-4S ferredoxins"/>
    <property type="match status" value="1"/>
</dbReference>
<feature type="transmembrane region" description="Helical" evidence="5">
    <location>
        <begin position="145"/>
        <end position="163"/>
    </location>
</feature>
<keyword evidence="2" id="KW-1003">Cell membrane</keyword>
<feature type="domain" description="4Fe-4S ferredoxin-type" evidence="6">
    <location>
        <begin position="821"/>
        <end position="851"/>
    </location>
</feature>
<protein>
    <submittedName>
        <fullName evidence="7">FMN-binding domain protein</fullName>
    </submittedName>
</protein>
<feature type="region of interest" description="Disordered" evidence="4">
    <location>
        <begin position="888"/>
        <end position="911"/>
    </location>
</feature>
<comment type="caution">
    <text evidence="7">The sequence shown here is derived from an EMBL/GenBank/DDBJ whole genome shotgun (WGS) entry which is preliminary data.</text>
</comment>
<feature type="transmembrane region" description="Helical" evidence="5">
    <location>
        <begin position="672"/>
        <end position="692"/>
    </location>
</feature>
<dbReference type="AlphaFoldDB" id="G9ZBA3"/>
<dbReference type="PANTHER" id="PTHR30224">
    <property type="entry name" value="ELECTRON TRANSPORT PROTEIN"/>
    <property type="match status" value="1"/>
</dbReference>
<feature type="compositionally biased region" description="Basic and acidic residues" evidence="4">
    <location>
        <begin position="888"/>
        <end position="898"/>
    </location>
</feature>
<evidence type="ECO:0000256" key="1">
    <source>
        <dbReference type="ARBA" id="ARBA00004236"/>
    </source>
</evidence>
<gene>
    <name evidence="7" type="ORF">HMPREF9080_00025</name>
</gene>
<dbReference type="InterPro" id="IPR052378">
    <property type="entry name" value="NosR_regulator"/>
</dbReference>
<evidence type="ECO:0000256" key="2">
    <source>
        <dbReference type="ARBA" id="ARBA00022475"/>
    </source>
</evidence>
<dbReference type="EMBL" id="AGCM01000002">
    <property type="protein sequence ID" value="EHM56177.1"/>
    <property type="molecule type" value="Genomic_DNA"/>
</dbReference>
<organism evidence="7 8">
    <name type="scientific">Cardiobacterium valvarum F0432</name>
    <dbReference type="NCBI Taxonomy" id="797473"/>
    <lineage>
        <taxon>Bacteria</taxon>
        <taxon>Pseudomonadati</taxon>
        <taxon>Pseudomonadota</taxon>
        <taxon>Gammaproteobacteria</taxon>
        <taxon>Cardiobacteriales</taxon>
        <taxon>Cardiobacteriaceae</taxon>
        <taxon>Cardiobacterium</taxon>
    </lineage>
</organism>
<dbReference type="Pfam" id="PF12801">
    <property type="entry name" value="Fer4_5"/>
    <property type="match status" value="2"/>
</dbReference>
<feature type="transmembrane region" description="Helical" evidence="5">
    <location>
        <begin position="600"/>
        <end position="620"/>
    </location>
</feature>
<proteinExistence type="predicted"/>
<evidence type="ECO:0000256" key="4">
    <source>
        <dbReference type="SAM" id="MobiDB-lite"/>
    </source>
</evidence>
<keyword evidence="5" id="KW-0812">Transmembrane</keyword>
<dbReference type="Proteomes" id="UP000004750">
    <property type="component" value="Unassembled WGS sequence"/>
</dbReference>
<evidence type="ECO:0000259" key="6">
    <source>
        <dbReference type="PROSITE" id="PS51379"/>
    </source>
</evidence>
<evidence type="ECO:0000256" key="5">
    <source>
        <dbReference type="SAM" id="Phobius"/>
    </source>
</evidence>
<accession>G9ZBA3</accession>
<feature type="transmembrane region" description="Helical" evidence="5">
    <location>
        <begin position="632"/>
        <end position="652"/>
    </location>
</feature>
<evidence type="ECO:0000256" key="3">
    <source>
        <dbReference type="ARBA" id="ARBA00023136"/>
    </source>
</evidence>
<feature type="transmembrane region" description="Helical" evidence="5">
    <location>
        <begin position="780"/>
        <end position="797"/>
    </location>
</feature>
<dbReference type="STRING" id="797473.HMPREF9080_00025"/>
<dbReference type="PATRIC" id="fig|797473.3.peg.21"/>
<dbReference type="HOGENOM" id="CLU_013077_0_0_6"/>
<feature type="transmembrane region" description="Helical" evidence="5">
    <location>
        <begin position="97"/>
        <end position="121"/>
    </location>
</feature>
<name>G9ZBA3_9GAMM</name>
<dbReference type="GO" id="GO:0005886">
    <property type="term" value="C:plasma membrane"/>
    <property type="evidence" value="ECO:0007669"/>
    <property type="project" value="UniProtKB-SubCell"/>
</dbReference>
<dbReference type="InterPro" id="IPR007329">
    <property type="entry name" value="FMN-bd"/>
</dbReference>
<dbReference type="SMART" id="SM00900">
    <property type="entry name" value="FMN_bind"/>
    <property type="match status" value="1"/>
</dbReference>
<dbReference type="GO" id="GO:0010181">
    <property type="term" value="F:FMN binding"/>
    <property type="evidence" value="ECO:0007669"/>
    <property type="project" value="InterPro"/>
</dbReference>
<dbReference type="PANTHER" id="PTHR30224:SF4">
    <property type="entry name" value="ELECTRON TRANSPORT PROTEIN YCCM-RELATED"/>
    <property type="match status" value="1"/>
</dbReference>
<keyword evidence="5" id="KW-1133">Transmembrane helix</keyword>
<dbReference type="PROSITE" id="PS51379">
    <property type="entry name" value="4FE4S_FER_2"/>
    <property type="match status" value="1"/>
</dbReference>
<evidence type="ECO:0000313" key="7">
    <source>
        <dbReference type="EMBL" id="EHM56177.1"/>
    </source>
</evidence>
<keyword evidence="3 5" id="KW-0472">Membrane</keyword>
<evidence type="ECO:0000313" key="8">
    <source>
        <dbReference type="Proteomes" id="UP000004750"/>
    </source>
</evidence>
<dbReference type="InterPro" id="IPR017896">
    <property type="entry name" value="4Fe4S_Fe-S-bd"/>
</dbReference>
<sequence length="911" mass="100788">MGKLVCRIIAATGGNAVSCTACVYAAWHGSSRENGIALSGYKPEWKSGRGAGIIRNRQIVTDCDVLIAFWDGRSCGTPSSIESAHKQRKTVHDIPTWRLSLCFLVVFLLICIKSCVVFFCYDAQTTKAIIIVGQIMRQLAFADSLVRRFAVMVMLTIAALFFAETASGAPMPSAKELRAALFHSDGSLQEFTAKVPATEFFPDATGYGAIQEQPPLVPVLKGEETLGYVFLNSDYVPSGGYSGKPIHIMIGVDKDFTITKAKLVKHSEPIVLIGIPIEKVNAYIDAYTGRNYPRDGMNQDAPDVISGATVTVMVINETIARSAIAAAKAMQDGGAEEAAPAQPKELTVVDMDKQEKSSWQELTGSGAVRSFQLHVGEVNEGFIKAKHPEAAERAESSNPEDEFIEMFYAPVTVPSIGRSLLGDAVYEQMTKQLQPGQQAILVAGKGLYSFKGSGYVRGGIFDRLKLKQDGNGFHFRDRNHRRIGDIMATGAPHFPEIALFTVPTEQTLDAARPWQLELLVQRATGPRDKAFITFDMDYNLPAAYTKQIPNPDYVEPPPAAAQTAAPADAAGSMAAAHDDGELSVQAKIAQQAWRDKTVQIVVLGIAIFVLVCVFMLQDWITQYPRAYKAFRNCYLIFTLFWLGGYLGAQLSVNGQLSVVNVLAFTNSLINGFNWNVFLMDPVIFILWCATAFGSLMWNRGFFCGWLCPFGALQELTNYIAKKLHVPQFKFPFKVHERMTAIKYIIFLLLFGFSLYDMGLAEHLAEVEPFKTAIILKFGRAWPYVAFALILLLIGLFIERFYCRYLCPMGAALAIPAKLRLFNWLKRYPECGNPCQKCAQDCPVEAIFPEGNINENECIQCLNCQVLYHDKSRCMHLLIAIEKAKKQKAREERNEEIRAARAGATKVTPEKA</sequence>
<reference evidence="7 8" key="1">
    <citation type="submission" date="2011-08" db="EMBL/GenBank/DDBJ databases">
        <authorList>
            <person name="Weinstock G."/>
            <person name="Sodergren E."/>
            <person name="Clifton S."/>
            <person name="Fulton L."/>
            <person name="Fulton B."/>
            <person name="Courtney L."/>
            <person name="Fronick C."/>
            <person name="Harrison M."/>
            <person name="Strong C."/>
            <person name="Farmer C."/>
            <person name="Delahaunty K."/>
            <person name="Markovic C."/>
            <person name="Hall O."/>
            <person name="Minx P."/>
            <person name="Tomlinson C."/>
            <person name="Mitreva M."/>
            <person name="Hou S."/>
            <person name="Chen J."/>
            <person name="Wollam A."/>
            <person name="Pepin K.H."/>
            <person name="Johnson M."/>
            <person name="Bhonagiri V."/>
            <person name="Zhang X."/>
            <person name="Suruliraj S."/>
            <person name="Warren W."/>
            <person name="Chinwalla A."/>
            <person name="Mardis E.R."/>
            <person name="Wilson R.K."/>
        </authorList>
    </citation>
    <scope>NUCLEOTIDE SEQUENCE [LARGE SCALE GENOMIC DNA]</scope>
    <source>
        <strain evidence="7 8">F0432</strain>
    </source>
</reference>
<dbReference type="Pfam" id="PF04205">
    <property type="entry name" value="FMN_bind"/>
    <property type="match status" value="1"/>
</dbReference>